<feature type="compositionally biased region" description="Polar residues" evidence="2">
    <location>
        <begin position="671"/>
        <end position="680"/>
    </location>
</feature>
<gene>
    <name evidence="4" type="primary">FKBP15</name>
</gene>
<dbReference type="Pfam" id="PF23649">
    <property type="entry name" value="FKBP15"/>
    <property type="match status" value="1"/>
</dbReference>
<name>G1M3B6_AILME</name>
<feature type="region of interest" description="Disordered" evidence="2">
    <location>
        <begin position="21"/>
        <end position="40"/>
    </location>
</feature>
<dbReference type="InterPro" id="IPR056598">
    <property type="entry name" value="FKBP-15_dom"/>
</dbReference>
<dbReference type="AlphaFoldDB" id="G1M3B6"/>
<dbReference type="Proteomes" id="UP000008912">
    <property type="component" value="Unassembled WGS sequence"/>
</dbReference>
<dbReference type="GeneTree" id="ENSGT00940000168508"/>
<dbReference type="Ensembl" id="ENSAMET00000014405.2">
    <property type="protein sequence ID" value="ENSAMEP00000013828.2"/>
    <property type="gene ID" value="ENSAMEG00000013102.2"/>
</dbReference>
<feature type="domain" description="FK506-binding protein 15-like" evidence="3">
    <location>
        <begin position="255"/>
        <end position="477"/>
    </location>
</feature>
<dbReference type="GO" id="GO:0030426">
    <property type="term" value="C:growth cone"/>
    <property type="evidence" value="ECO:0007669"/>
    <property type="project" value="TreeGrafter"/>
</dbReference>
<feature type="compositionally biased region" description="Polar residues" evidence="2">
    <location>
        <begin position="771"/>
        <end position="781"/>
    </location>
</feature>
<reference evidence="4" key="3">
    <citation type="submission" date="2025-09" db="UniProtKB">
        <authorList>
            <consortium name="Ensembl"/>
        </authorList>
    </citation>
    <scope>IDENTIFICATION</scope>
</reference>
<dbReference type="STRING" id="9646.ENSAMEP00000013828"/>
<evidence type="ECO:0000259" key="3">
    <source>
        <dbReference type="Pfam" id="PF23649"/>
    </source>
</evidence>
<accession>G1M3B6</accession>
<feature type="compositionally biased region" description="Basic and acidic residues" evidence="2">
    <location>
        <begin position="647"/>
        <end position="656"/>
    </location>
</feature>
<evidence type="ECO:0000313" key="5">
    <source>
        <dbReference type="Proteomes" id="UP000008912"/>
    </source>
</evidence>
<dbReference type="PANTHER" id="PTHR44927">
    <property type="entry name" value="FK506-BINDING PROTEIN 15"/>
    <property type="match status" value="1"/>
</dbReference>
<feature type="region of interest" description="Disordered" evidence="2">
    <location>
        <begin position="629"/>
        <end position="881"/>
    </location>
</feature>
<keyword evidence="1" id="KW-0175">Coiled coil</keyword>
<sequence length="909" mass="99755">MIMCEDIDRKLFIEVKLARDSGSDGHSVSSRDSVAPSPIPGADDPAVVSCSFINPDTVKAKLISRMAKMGQPMLPILPPQLDSNDSEIEDVNAPRGAAQPVATPSLQPALQPAHPTLPPMTAQAPQPSVSGLQAPSAALMQVASLDSHSAVSGNAQSFQPYAGMQAYAYPHTSAVTSQLQPARPLYPAPLSQSPHFQGSGDMASFLMTEARQHNTEIRMAVSKVADKMDHLMTKVEELQKHSAGNSLLPPSMALTMETSMIMSNIQRIIQENERLKQDILEKSSRIEEQNDKISELIERNQRYVEQSNLMMEKRNNSLQTATENTQARVLHAEQEKAKVTEELAAATAQVSRLQLKVTGHQKKETELQMELTESLKETDLLRGQLAKLQAELSELQETSEQAQSKFKSEKQSRRQLELKVTSLEEELADLRAEKESLEKNLSERKKKSAQERCQAEEEIDEIRKSYQEELDKLRQLLKKARMSTDQAAAEQLSLVQAELQTQWEAKCEELLASAKDEHRQQYQEVCAQRDASRQKLLHLQEKCLALQAQVTALTEQNEQHAKDLETKPHMSGVAAAATDPSEKVKKIMNQVFQSLRGEFELEESYSGRAVLGTIMNTIKMVTLELLNQHEQDKGQSSNEEEEEEEEQPQRPSREHSVSASSPAPLSRESQESPLVSSEQAVQEAVPLPPQALPAPQDEVQGREGEPEEAEVLSERKGDSPPPELACIPSQRPLGPPTSIPPKPPGPVLVDSECEETLAANPLENACVGEPESSTRLSLTSHSMEEDPLALGPESPGEEPQPPELKKDEDVAKSTAPSEELENTESGSPAVGAASGPNHCSQHARVSGDEEDELFKGATLKVSRPKAQPEEEDEDEVRGAGLCVPTPSPLACAPLGEVRHFLPSAFLPKN</sequence>
<feature type="coiled-coil region" evidence="1">
    <location>
        <begin position="265"/>
        <end position="490"/>
    </location>
</feature>
<reference evidence="4 5" key="1">
    <citation type="journal article" date="2010" name="Nature">
        <title>The sequence and de novo assembly of the giant panda genome.</title>
        <authorList>
            <person name="Li R."/>
            <person name="Fan W."/>
            <person name="Tian G."/>
            <person name="Zhu H."/>
            <person name="He L."/>
            <person name="Cai J."/>
            <person name="Huang Q."/>
            <person name="Cai Q."/>
            <person name="Li B."/>
            <person name="Bai Y."/>
            <person name="Zhang Z."/>
            <person name="Zhang Y."/>
            <person name="Wang W."/>
            <person name="Li J."/>
            <person name="Wei F."/>
            <person name="Li H."/>
            <person name="Jian M."/>
            <person name="Li J."/>
            <person name="Zhang Z."/>
            <person name="Nielsen R."/>
            <person name="Li D."/>
            <person name="Gu W."/>
            <person name="Yang Z."/>
            <person name="Xuan Z."/>
            <person name="Ryder O.A."/>
            <person name="Leung F.C."/>
            <person name="Zhou Y."/>
            <person name="Cao J."/>
            <person name="Sun X."/>
            <person name="Fu Y."/>
            <person name="Fang X."/>
            <person name="Guo X."/>
            <person name="Wang B."/>
            <person name="Hou R."/>
            <person name="Shen F."/>
            <person name="Mu B."/>
            <person name="Ni P."/>
            <person name="Lin R."/>
            <person name="Qian W."/>
            <person name="Wang G."/>
            <person name="Yu C."/>
            <person name="Nie W."/>
            <person name="Wang J."/>
            <person name="Wu Z."/>
            <person name="Liang H."/>
            <person name="Min J."/>
            <person name="Wu Q."/>
            <person name="Cheng S."/>
            <person name="Ruan J."/>
            <person name="Wang M."/>
            <person name="Shi Z."/>
            <person name="Wen M."/>
            <person name="Liu B."/>
            <person name="Ren X."/>
            <person name="Zheng H."/>
            <person name="Dong D."/>
            <person name="Cook K."/>
            <person name="Shan G."/>
            <person name="Zhang H."/>
            <person name="Kosiol C."/>
            <person name="Xie X."/>
            <person name="Lu Z."/>
            <person name="Zheng H."/>
            <person name="Li Y."/>
            <person name="Steiner C.C."/>
            <person name="Lam T.T."/>
            <person name="Lin S."/>
            <person name="Zhang Q."/>
            <person name="Li G."/>
            <person name="Tian J."/>
            <person name="Gong T."/>
            <person name="Liu H."/>
            <person name="Zhang D."/>
            <person name="Fang L."/>
            <person name="Ye C."/>
            <person name="Zhang J."/>
            <person name="Hu W."/>
            <person name="Xu A."/>
            <person name="Ren Y."/>
            <person name="Zhang G."/>
            <person name="Bruford M.W."/>
            <person name="Li Q."/>
            <person name="Ma L."/>
            <person name="Guo Y."/>
            <person name="An N."/>
            <person name="Hu Y."/>
            <person name="Zheng Y."/>
            <person name="Shi Y."/>
            <person name="Li Z."/>
            <person name="Liu Q."/>
            <person name="Chen Y."/>
            <person name="Zhao J."/>
            <person name="Qu N."/>
            <person name="Zhao S."/>
            <person name="Tian F."/>
            <person name="Wang X."/>
            <person name="Wang H."/>
            <person name="Xu L."/>
            <person name="Liu X."/>
            <person name="Vinar T."/>
            <person name="Wang Y."/>
            <person name="Lam T.W."/>
            <person name="Yiu S.M."/>
            <person name="Liu S."/>
            <person name="Zhang H."/>
            <person name="Li D."/>
            <person name="Huang Y."/>
            <person name="Wang X."/>
            <person name="Yang G."/>
            <person name="Jiang Z."/>
            <person name="Wang J."/>
            <person name="Qin N."/>
            <person name="Li L."/>
            <person name="Li J."/>
            <person name="Bolund L."/>
            <person name="Kristiansen K."/>
            <person name="Wong G.K."/>
            <person name="Olson M."/>
            <person name="Zhang X."/>
            <person name="Li S."/>
            <person name="Yang H."/>
            <person name="Wang J."/>
            <person name="Wang J."/>
        </authorList>
    </citation>
    <scope>NUCLEOTIDE SEQUENCE [LARGE SCALE GENOMIC DNA]</scope>
</reference>
<evidence type="ECO:0000313" key="4">
    <source>
        <dbReference type="Ensembl" id="ENSAMEP00000013828.2"/>
    </source>
</evidence>
<dbReference type="eggNOG" id="KOG4725">
    <property type="taxonomic scope" value="Eukaryota"/>
</dbReference>
<dbReference type="HOGENOM" id="CLU_007194_1_0_1"/>
<evidence type="ECO:0000256" key="2">
    <source>
        <dbReference type="SAM" id="MobiDB-lite"/>
    </source>
</evidence>
<dbReference type="eggNOG" id="KOG0552">
    <property type="taxonomic scope" value="Eukaryota"/>
</dbReference>
<dbReference type="PANTHER" id="PTHR44927:SF1">
    <property type="entry name" value="FK506-BINDING PROTEIN 15"/>
    <property type="match status" value="1"/>
</dbReference>
<evidence type="ECO:0000256" key="1">
    <source>
        <dbReference type="SAM" id="Coils"/>
    </source>
</evidence>
<feature type="compositionally biased region" description="Pro residues" evidence="2">
    <location>
        <begin position="733"/>
        <end position="746"/>
    </location>
</feature>
<proteinExistence type="predicted"/>
<keyword evidence="5" id="KW-1185">Reference proteome</keyword>
<reference evidence="4" key="2">
    <citation type="submission" date="2025-08" db="UniProtKB">
        <authorList>
            <consortium name="Ensembl"/>
        </authorList>
    </citation>
    <scope>IDENTIFICATION</scope>
</reference>
<protein>
    <submittedName>
        <fullName evidence="4">FKBP prolyl isomerase family member 15</fullName>
    </submittedName>
</protein>
<organism evidence="4 5">
    <name type="scientific">Ailuropoda melanoleuca</name>
    <name type="common">Giant panda</name>
    <dbReference type="NCBI Taxonomy" id="9646"/>
    <lineage>
        <taxon>Eukaryota</taxon>
        <taxon>Metazoa</taxon>
        <taxon>Chordata</taxon>
        <taxon>Craniata</taxon>
        <taxon>Vertebrata</taxon>
        <taxon>Euteleostomi</taxon>
        <taxon>Mammalia</taxon>
        <taxon>Eutheria</taxon>
        <taxon>Laurasiatheria</taxon>
        <taxon>Carnivora</taxon>
        <taxon>Caniformia</taxon>
        <taxon>Ursidae</taxon>
        <taxon>Ailuropoda</taxon>
    </lineage>
</organism>